<protein>
    <submittedName>
        <fullName evidence="1">Uncharacterized protein</fullName>
    </submittedName>
</protein>
<keyword evidence="2" id="KW-1185">Reference proteome</keyword>
<sequence length="91" mass="10383">DCHESLVVNDCNGDSDCKSVCENKNKNNINSDFQAIMNDDKSLHCEDSHYVLRSTVYQKLQCTKEGWMGDDKSIIDFVKYPQNDINATCRS</sequence>
<gene>
    <name evidence="1" type="ORF">PMAYCL1PPCAC_19447</name>
</gene>
<proteinExistence type="predicted"/>
<reference evidence="2" key="1">
    <citation type="submission" date="2022-10" db="EMBL/GenBank/DDBJ databases">
        <title>Genome assembly of Pristionchus species.</title>
        <authorList>
            <person name="Yoshida K."/>
            <person name="Sommer R.J."/>
        </authorList>
    </citation>
    <scope>NUCLEOTIDE SEQUENCE [LARGE SCALE GENOMIC DNA]</scope>
    <source>
        <strain evidence="2">RS5460</strain>
    </source>
</reference>
<dbReference type="AlphaFoldDB" id="A0AAN5CSA8"/>
<feature type="non-terminal residue" evidence="1">
    <location>
        <position position="1"/>
    </location>
</feature>
<feature type="non-terminal residue" evidence="1">
    <location>
        <position position="91"/>
    </location>
</feature>
<dbReference type="Proteomes" id="UP001328107">
    <property type="component" value="Unassembled WGS sequence"/>
</dbReference>
<accession>A0AAN5CSA8</accession>
<evidence type="ECO:0000313" key="1">
    <source>
        <dbReference type="EMBL" id="GMR49252.1"/>
    </source>
</evidence>
<organism evidence="1 2">
    <name type="scientific">Pristionchus mayeri</name>
    <dbReference type="NCBI Taxonomy" id="1317129"/>
    <lineage>
        <taxon>Eukaryota</taxon>
        <taxon>Metazoa</taxon>
        <taxon>Ecdysozoa</taxon>
        <taxon>Nematoda</taxon>
        <taxon>Chromadorea</taxon>
        <taxon>Rhabditida</taxon>
        <taxon>Rhabditina</taxon>
        <taxon>Diplogasteromorpha</taxon>
        <taxon>Diplogasteroidea</taxon>
        <taxon>Neodiplogasteridae</taxon>
        <taxon>Pristionchus</taxon>
    </lineage>
</organism>
<comment type="caution">
    <text evidence="1">The sequence shown here is derived from an EMBL/GenBank/DDBJ whole genome shotgun (WGS) entry which is preliminary data.</text>
</comment>
<dbReference type="EMBL" id="BTRK01000004">
    <property type="protein sequence ID" value="GMR49252.1"/>
    <property type="molecule type" value="Genomic_DNA"/>
</dbReference>
<evidence type="ECO:0000313" key="2">
    <source>
        <dbReference type="Proteomes" id="UP001328107"/>
    </source>
</evidence>
<name>A0AAN5CSA8_9BILA</name>